<proteinExistence type="predicted"/>
<dbReference type="InterPro" id="IPR041657">
    <property type="entry name" value="HTH_17"/>
</dbReference>
<reference evidence="2 3" key="1">
    <citation type="submission" date="2021-01" db="EMBL/GenBank/DDBJ databases">
        <title>Whole genome shotgun sequence of Catellatospora chokoriensis NBRC 107358.</title>
        <authorList>
            <person name="Komaki H."/>
            <person name="Tamura T."/>
        </authorList>
    </citation>
    <scope>NUCLEOTIDE SEQUENCE [LARGE SCALE GENOMIC DNA]</scope>
    <source>
        <strain evidence="2 3">NBRC 107358</strain>
    </source>
</reference>
<gene>
    <name evidence="2" type="ORF">Cch02nite_48180</name>
</gene>
<evidence type="ECO:0000259" key="1">
    <source>
        <dbReference type="Pfam" id="PF12728"/>
    </source>
</evidence>
<dbReference type="AlphaFoldDB" id="A0A8J3KA57"/>
<evidence type="ECO:0000313" key="3">
    <source>
        <dbReference type="Proteomes" id="UP000619293"/>
    </source>
</evidence>
<accession>A0A8J3KA57</accession>
<evidence type="ECO:0000313" key="2">
    <source>
        <dbReference type="EMBL" id="GIF91374.1"/>
    </source>
</evidence>
<feature type="domain" description="Helix-turn-helix" evidence="1">
    <location>
        <begin position="23"/>
        <end position="69"/>
    </location>
</feature>
<name>A0A8J3KA57_9ACTN</name>
<protein>
    <recommendedName>
        <fullName evidence="1">Helix-turn-helix domain-containing protein</fullName>
    </recommendedName>
</protein>
<keyword evidence="3" id="KW-1185">Reference proteome</keyword>
<dbReference type="Proteomes" id="UP000619293">
    <property type="component" value="Unassembled WGS sequence"/>
</dbReference>
<comment type="caution">
    <text evidence="2">The sequence shown here is derived from an EMBL/GenBank/DDBJ whole genome shotgun (WGS) entry which is preliminary data.</text>
</comment>
<dbReference type="Pfam" id="PF12728">
    <property type="entry name" value="HTH_17"/>
    <property type="match status" value="1"/>
</dbReference>
<dbReference type="EMBL" id="BONG01000031">
    <property type="protein sequence ID" value="GIF91374.1"/>
    <property type="molecule type" value="Genomic_DNA"/>
</dbReference>
<sequence length="81" mass="9068">MTTQTTVRRTADTITPPAPSRALYRIPEVMALLSMSRSVIYEQIRSGRLRSVTQGRTRLVSTAAIADYVALLERESMRRAA</sequence>
<organism evidence="2 3">
    <name type="scientific">Catellatospora chokoriensis</name>
    <dbReference type="NCBI Taxonomy" id="310353"/>
    <lineage>
        <taxon>Bacteria</taxon>
        <taxon>Bacillati</taxon>
        <taxon>Actinomycetota</taxon>
        <taxon>Actinomycetes</taxon>
        <taxon>Micromonosporales</taxon>
        <taxon>Micromonosporaceae</taxon>
        <taxon>Catellatospora</taxon>
    </lineage>
</organism>